<name>A0ABS4SI27_9PROT</name>
<gene>
    <name evidence="1" type="ORF">J2851_002002</name>
</gene>
<evidence type="ECO:0000313" key="2">
    <source>
        <dbReference type="Proteomes" id="UP000781958"/>
    </source>
</evidence>
<comment type="caution">
    <text evidence="1">The sequence shown here is derived from an EMBL/GenBank/DDBJ whole genome shotgun (WGS) entry which is preliminary data.</text>
</comment>
<accession>A0ABS4SI27</accession>
<proteinExistence type="predicted"/>
<sequence length="134" mass="14628">MQDTGLKRPFGDEFAATLLGHGDPPLFQCLLVDVGEVNVVEFHPSDFLELLLDTAACFEGVFKAATNGFLVVVAMGIEELQETRDRPQSTNGFRSDWGPDIHAGYRSVTGTARRQGQSAWTAIRDLVDGKFVVA</sequence>
<organism evidence="1 2">
    <name type="scientific">Azospirillum rugosum</name>
    <dbReference type="NCBI Taxonomy" id="416170"/>
    <lineage>
        <taxon>Bacteria</taxon>
        <taxon>Pseudomonadati</taxon>
        <taxon>Pseudomonadota</taxon>
        <taxon>Alphaproteobacteria</taxon>
        <taxon>Rhodospirillales</taxon>
        <taxon>Azospirillaceae</taxon>
        <taxon>Azospirillum</taxon>
    </lineage>
</organism>
<dbReference type="Proteomes" id="UP000781958">
    <property type="component" value="Unassembled WGS sequence"/>
</dbReference>
<reference evidence="1 2" key="1">
    <citation type="submission" date="2021-03" db="EMBL/GenBank/DDBJ databases">
        <title>Genomic Encyclopedia of Type Strains, Phase III (KMG-III): the genomes of soil and plant-associated and newly described type strains.</title>
        <authorList>
            <person name="Whitman W."/>
        </authorList>
    </citation>
    <scope>NUCLEOTIDE SEQUENCE [LARGE SCALE GENOMIC DNA]</scope>
    <source>
        <strain evidence="1 2">IMMIB AFH-6</strain>
    </source>
</reference>
<dbReference type="EMBL" id="JAGINP010000006">
    <property type="protein sequence ID" value="MBP2292232.1"/>
    <property type="molecule type" value="Genomic_DNA"/>
</dbReference>
<protein>
    <submittedName>
        <fullName evidence="1">Uncharacterized protein</fullName>
    </submittedName>
</protein>
<evidence type="ECO:0000313" key="1">
    <source>
        <dbReference type="EMBL" id="MBP2292232.1"/>
    </source>
</evidence>
<keyword evidence="2" id="KW-1185">Reference proteome</keyword>